<organism evidence="1 2">
    <name type="scientific">Parnassius apollo</name>
    <name type="common">Apollo butterfly</name>
    <name type="synonym">Papilio apollo</name>
    <dbReference type="NCBI Taxonomy" id="110799"/>
    <lineage>
        <taxon>Eukaryota</taxon>
        <taxon>Metazoa</taxon>
        <taxon>Ecdysozoa</taxon>
        <taxon>Arthropoda</taxon>
        <taxon>Hexapoda</taxon>
        <taxon>Insecta</taxon>
        <taxon>Pterygota</taxon>
        <taxon>Neoptera</taxon>
        <taxon>Endopterygota</taxon>
        <taxon>Lepidoptera</taxon>
        <taxon>Glossata</taxon>
        <taxon>Ditrysia</taxon>
        <taxon>Papilionoidea</taxon>
        <taxon>Papilionidae</taxon>
        <taxon>Parnassiinae</taxon>
        <taxon>Parnassini</taxon>
        <taxon>Parnassius</taxon>
        <taxon>Parnassius</taxon>
    </lineage>
</organism>
<comment type="caution">
    <text evidence="1">The sequence shown here is derived from an EMBL/GenBank/DDBJ whole genome shotgun (WGS) entry which is preliminary data.</text>
</comment>
<accession>A0A8S3XHD2</accession>
<dbReference type="Proteomes" id="UP000691718">
    <property type="component" value="Unassembled WGS sequence"/>
</dbReference>
<name>A0A8S3XHD2_PARAO</name>
<protein>
    <submittedName>
        <fullName evidence="1">(apollo) hypothetical protein</fullName>
    </submittedName>
</protein>
<evidence type="ECO:0000313" key="1">
    <source>
        <dbReference type="EMBL" id="CAG5025428.1"/>
    </source>
</evidence>
<dbReference type="OrthoDB" id="6874995at2759"/>
<reference evidence="1" key="1">
    <citation type="submission" date="2021-04" db="EMBL/GenBank/DDBJ databases">
        <authorList>
            <person name="Tunstrom K."/>
        </authorList>
    </citation>
    <scope>NUCLEOTIDE SEQUENCE</scope>
</reference>
<proteinExistence type="predicted"/>
<dbReference type="PANTHER" id="PTHR21683:SF3">
    <property type="entry name" value="CILIA AND FLAGELLA ASSOCIATED PROTEIN 100"/>
    <property type="match status" value="1"/>
</dbReference>
<sequence>MDSVHSIIIHVSRHKKYSELESRMTVKRAMDGIRKRKQQRILHKPRETTLKVYDLPENKPLSTFTLKNDCALLSYKFYLKKEDRYRYKKRLAICVLDKYKIISTDLRKRLHMNNPSNEVSTILDVDEHFYECVKGRRVEHQSAQYKSLKIYLNNQVRLRQKTGYKQDCISNIDVNQRKELDVYNLSLQKLTEQANYFDKFISEDYRESMVLLERADKLVSKVDKTKAELENLAAQKFMISSKLLGLDYKYSLQQKYGRFLYYLSPPSWRAMHRDFARSVEIEARGFDLGRSNEEDTFTVLYEKLRKECFGEFVKPVLFFTEPKHLMEVFQMIEQQQVHHFTHVSHFSPHTKMLNENITSLKEAIAQESAAVVSTIKYFKNLLIFSEERSILLKEKFFKVLQGFYYKSVGALDVLRLVLHLEFCYEKIFNEKPINKDMKTLAKALETFYMDYTKQLDLLHNDRVRRAINVCLETERNKARRAVVASRELRLFCRLERELLRAHGFSVNACDPVLSFDKSKQEKTCKKKYVKPKISINKRKSLTEAQKDYLMLFTEWNENDDPAYYLQDLII</sequence>
<keyword evidence="2" id="KW-1185">Reference proteome</keyword>
<dbReference type="EMBL" id="CAJQZP010001172">
    <property type="protein sequence ID" value="CAG5025428.1"/>
    <property type="molecule type" value="Genomic_DNA"/>
</dbReference>
<dbReference type="AlphaFoldDB" id="A0A8S3XHD2"/>
<dbReference type="PANTHER" id="PTHR21683">
    <property type="entry name" value="COILED-COIL DOMAIN-CONTAINING PROTEIN 42 LIKE-2-LIKE-RELATED"/>
    <property type="match status" value="1"/>
</dbReference>
<gene>
    <name evidence="1" type="ORF">PAPOLLO_LOCUS18381</name>
</gene>
<evidence type="ECO:0000313" key="2">
    <source>
        <dbReference type="Proteomes" id="UP000691718"/>
    </source>
</evidence>
<dbReference type="InterPro" id="IPR051147">
    <property type="entry name" value="CFAP_domain-containing"/>
</dbReference>